<organism evidence="2 3">
    <name type="scientific">Allacma fusca</name>
    <dbReference type="NCBI Taxonomy" id="39272"/>
    <lineage>
        <taxon>Eukaryota</taxon>
        <taxon>Metazoa</taxon>
        <taxon>Ecdysozoa</taxon>
        <taxon>Arthropoda</taxon>
        <taxon>Hexapoda</taxon>
        <taxon>Collembola</taxon>
        <taxon>Symphypleona</taxon>
        <taxon>Sminthuridae</taxon>
        <taxon>Allacma</taxon>
    </lineage>
</organism>
<dbReference type="Proteomes" id="UP000708208">
    <property type="component" value="Unassembled WGS sequence"/>
</dbReference>
<dbReference type="AlphaFoldDB" id="A0A8J2KFW8"/>
<feature type="region of interest" description="Disordered" evidence="1">
    <location>
        <begin position="25"/>
        <end position="88"/>
    </location>
</feature>
<feature type="non-terminal residue" evidence="2">
    <location>
        <position position="88"/>
    </location>
</feature>
<feature type="non-terminal residue" evidence="2">
    <location>
        <position position="1"/>
    </location>
</feature>
<feature type="compositionally biased region" description="Polar residues" evidence="1">
    <location>
        <begin position="66"/>
        <end position="88"/>
    </location>
</feature>
<dbReference type="EMBL" id="CAJVCH010292354">
    <property type="protein sequence ID" value="CAG7785256.1"/>
    <property type="molecule type" value="Genomic_DNA"/>
</dbReference>
<comment type="caution">
    <text evidence="2">The sequence shown here is derived from an EMBL/GenBank/DDBJ whole genome shotgun (WGS) entry which is preliminary data.</text>
</comment>
<name>A0A8J2KFW8_9HEXA</name>
<evidence type="ECO:0000313" key="3">
    <source>
        <dbReference type="Proteomes" id="UP000708208"/>
    </source>
</evidence>
<accession>A0A8J2KFW8</accession>
<sequence>NSVCRRYFPSVSLLSDPTIVLTERDIEVDQDEPYHSDGVTDDVSTNEDGGNEEATVRDIEVDEDNSCPSVSNECQTRHNYQNNDQDTE</sequence>
<protein>
    <submittedName>
        <fullName evidence="2">Uncharacterized protein</fullName>
    </submittedName>
</protein>
<feature type="compositionally biased region" description="Basic and acidic residues" evidence="1">
    <location>
        <begin position="25"/>
        <end position="35"/>
    </location>
</feature>
<keyword evidence="3" id="KW-1185">Reference proteome</keyword>
<evidence type="ECO:0000256" key="1">
    <source>
        <dbReference type="SAM" id="MobiDB-lite"/>
    </source>
</evidence>
<gene>
    <name evidence="2" type="ORF">AFUS01_LOCUS23889</name>
</gene>
<reference evidence="2" key="1">
    <citation type="submission" date="2021-06" db="EMBL/GenBank/DDBJ databases">
        <authorList>
            <person name="Hodson N. C."/>
            <person name="Mongue J. A."/>
            <person name="Jaron S. K."/>
        </authorList>
    </citation>
    <scope>NUCLEOTIDE SEQUENCE</scope>
</reference>
<proteinExistence type="predicted"/>
<evidence type="ECO:0000313" key="2">
    <source>
        <dbReference type="EMBL" id="CAG7785256.1"/>
    </source>
</evidence>